<protein>
    <recommendedName>
        <fullName evidence="3">Tetratricopeptide repeat protein</fullName>
    </recommendedName>
</protein>
<dbReference type="RefSeq" id="WP_203810134.1">
    <property type="nucleotide sequence ID" value="NZ_BAAAQE010000100.1"/>
</dbReference>
<comment type="caution">
    <text evidence="1">The sequence shown here is derived from an EMBL/GenBank/DDBJ whole genome shotgun (WGS) entry which is preliminary data.</text>
</comment>
<proteinExistence type="predicted"/>
<sequence length="113" mass="12363">MSSRLDEERGTCYLALGKFELAAEALSGALEQTGSPRRRGSLLTDLASVGIHRQDPDEVLLHSHAALDLAEQSRSPGYVGRKLHTLRSQLEPMLADRRIGSLHERISCVLATT</sequence>
<dbReference type="SUPFAM" id="SSF48452">
    <property type="entry name" value="TPR-like"/>
    <property type="match status" value="1"/>
</dbReference>
<name>A0ABQ3XTG2_9ACTN</name>
<accession>A0ABQ3XTG2</accession>
<evidence type="ECO:0000313" key="1">
    <source>
        <dbReference type="EMBL" id="GID61809.1"/>
    </source>
</evidence>
<reference evidence="1 2" key="1">
    <citation type="submission" date="2021-01" db="EMBL/GenBank/DDBJ databases">
        <title>Whole genome shotgun sequence of Actinoplanes couchii NBRC 106145.</title>
        <authorList>
            <person name="Komaki H."/>
            <person name="Tamura T."/>
        </authorList>
    </citation>
    <scope>NUCLEOTIDE SEQUENCE [LARGE SCALE GENOMIC DNA]</scope>
    <source>
        <strain evidence="1 2">NBRC 106145</strain>
    </source>
</reference>
<evidence type="ECO:0008006" key="3">
    <source>
        <dbReference type="Google" id="ProtNLM"/>
    </source>
</evidence>
<organism evidence="1 2">
    <name type="scientific">Actinoplanes couchii</name>
    <dbReference type="NCBI Taxonomy" id="403638"/>
    <lineage>
        <taxon>Bacteria</taxon>
        <taxon>Bacillati</taxon>
        <taxon>Actinomycetota</taxon>
        <taxon>Actinomycetes</taxon>
        <taxon>Micromonosporales</taxon>
        <taxon>Micromonosporaceae</taxon>
        <taxon>Actinoplanes</taxon>
    </lineage>
</organism>
<evidence type="ECO:0000313" key="2">
    <source>
        <dbReference type="Proteomes" id="UP000612282"/>
    </source>
</evidence>
<dbReference type="Proteomes" id="UP000612282">
    <property type="component" value="Unassembled WGS sequence"/>
</dbReference>
<dbReference type="InterPro" id="IPR011990">
    <property type="entry name" value="TPR-like_helical_dom_sf"/>
</dbReference>
<gene>
    <name evidence="1" type="ORF">Aco03nite_102130</name>
</gene>
<dbReference type="EMBL" id="BOMG01000139">
    <property type="protein sequence ID" value="GID61809.1"/>
    <property type="molecule type" value="Genomic_DNA"/>
</dbReference>
<keyword evidence="2" id="KW-1185">Reference proteome</keyword>